<dbReference type="Pfam" id="PF04145">
    <property type="entry name" value="Ctr"/>
    <property type="match status" value="1"/>
</dbReference>
<evidence type="ECO:0000313" key="6">
    <source>
        <dbReference type="WBParaSite" id="SMRG1_39730.1"/>
    </source>
</evidence>
<dbReference type="GO" id="GO:0005375">
    <property type="term" value="F:copper ion transmembrane transporter activity"/>
    <property type="evidence" value="ECO:0007669"/>
    <property type="project" value="UniProtKB-UniRule"/>
</dbReference>
<sequence>MLFPIKFFLFYFKSISNTNVFYPPHLKTYLTKRMDHAHGSHHSPAHAGMQSSDHSMDMKMYFNTDMHYTLLFSSWIIDTVGKAIVACLGSFIFAIIYEALETLRHKLLLRAACNNQCERAGNSYGGPSCPGCPNSSDSNSNKGYLNPVESNEEVHVNVFSNSYREKLRSHCSSYHLVQTMLHLVHAFMGYILMLIVMTYNVYLLLAVLFGFTLGYFLFARNRALLVRSHNCCH</sequence>
<accession>A0AA84ZNR3</accession>
<dbReference type="GO" id="GO:0016020">
    <property type="term" value="C:membrane"/>
    <property type="evidence" value="ECO:0007669"/>
    <property type="project" value="UniProtKB-SubCell"/>
</dbReference>
<dbReference type="AlphaFoldDB" id="A0AA84ZNR3"/>
<keyword evidence="1 4" id="KW-0812">Transmembrane</keyword>
<proteinExistence type="inferred from homology"/>
<keyword evidence="3 4" id="KW-0472">Membrane</keyword>
<keyword evidence="4" id="KW-0186">Copper</keyword>
<dbReference type="Proteomes" id="UP000050790">
    <property type="component" value="Unassembled WGS sequence"/>
</dbReference>
<evidence type="ECO:0000256" key="1">
    <source>
        <dbReference type="ARBA" id="ARBA00022692"/>
    </source>
</evidence>
<evidence type="ECO:0000313" key="5">
    <source>
        <dbReference type="Proteomes" id="UP000050790"/>
    </source>
</evidence>
<feature type="transmembrane region" description="Helical" evidence="4">
    <location>
        <begin position="174"/>
        <end position="195"/>
    </location>
</feature>
<comment type="similarity">
    <text evidence="4">Belongs to the copper transporter (Ctr) (TC 1.A.56) family. SLC31A subfamily.</text>
</comment>
<keyword evidence="2 4" id="KW-1133">Transmembrane helix</keyword>
<keyword evidence="4" id="KW-0813">Transport</keyword>
<dbReference type="WBParaSite" id="SMRG1_39730.1">
    <property type="protein sequence ID" value="SMRG1_39730.1"/>
    <property type="gene ID" value="SMRG1_39730"/>
</dbReference>
<protein>
    <recommendedName>
        <fullName evidence="4">Copper transport protein</fullName>
    </recommendedName>
</protein>
<keyword evidence="4" id="KW-0187">Copper transport</keyword>
<feature type="transmembrane region" description="Helical" evidence="4">
    <location>
        <begin position="201"/>
        <end position="218"/>
    </location>
</feature>
<evidence type="ECO:0000256" key="2">
    <source>
        <dbReference type="ARBA" id="ARBA00022989"/>
    </source>
</evidence>
<evidence type="ECO:0000256" key="4">
    <source>
        <dbReference type="RuleBase" id="RU367022"/>
    </source>
</evidence>
<dbReference type="PANTHER" id="PTHR12483">
    <property type="entry name" value="SOLUTE CARRIER FAMILY 31 COPPER TRANSPORTERS"/>
    <property type="match status" value="1"/>
</dbReference>
<dbReference type="InterPro" id="IPR007274">
    <property type="entry name" value="Cop_transporter"/>
</dbReference>
<organism evidence="5 6">
    <name type="scientific">Schistosoma margrebowiei</name>
    <dbReference type="NCBI Taxonomy" id="48269"/>
    <lineage>
        <taxon>Eukaryota</taxon>
        <taxon>Metazoa</taxon>
        <taxon>Spiralia</taxon>
        <taxon>Lophotrochozoa</taxon>
        <taxon>Platyhelminthes</taxon>
        <taxon>Trematoda</taxon>
        <taxon>Digenea</taxon>
        <taxon>Strigeidida</taxon>
        <taxon>Schistosomatoidea</taxon>
        <taxon>Schistosomatidae</taxon>
        <taxon>Schistosoma</taxon>
    </lineage>
</organism>
<evidence type="ECO:0000256" key="3">
    <source>
        <dbReference type="ARBA" id="ARBA00023136"/>
    </source>
</evidence>
<dbReference type="PANTHER" id="PTHR12483:SF115">
    <property type="entry name" value="COPPER TRANSPORT PROTEIN"/>
    <property type="match status" value="1"/>
</dbReference>
<feature type="transmembrane region" description="Helical" evidence="4">
    <location>
        <begin position="83"/>
        <end position="100"/>
    </location>
</feature>
<keyword evidence="4" id="KW-0406">Ion transport</keyword>
<reference evidence="6" key="1">
    <citation type="submission" date="2023-11" db="UniProtKB">
        <authorList>
            <consortium name="WormBaseParasite"/>
        </authorList>
    </citation>
    <scope>IDENTIFICATION</scope>
</reference>
<name>A0AA84ZNR3_9TREM</name>
<comment type="subcellular location">
    <subcellularLocation>
        <location evidence="4">Membrane</location>
        <topology evidence="4">Multi-pass membrane protein</topology>
    </subcellularLocation>
</comment>